<dbReference type="AlphaFoldDB" id="A0AAV1LRC2"/>
<evidence type="ECO:0000256" key="1">
    <source>
        <dbReference type="SAM" id="MobiDB-lite"/>
    </source>
</evidence>
<evidence type="ECO:0000259" key="2">
    <source>
        <dbReference type="Pfam" id="PF25273"/>
    </source>
</evidence>
<protein>
    <recommendedName>
        <fullName evidence="2">DUF7869 domain-containing protein</fullName>
    </recommendedName>
</protein>
<dbReference type="InterPro" id="IPR057191">
    <property type="entry name" value="DUF7869"/>
</dbReference>
<keyword evidence="6" id="KW-1185">Reference proteome</keyword>
<dbReference type="EMBL" id="CAVLGL010000093">
    <property type="protein sequence ID" value="CAK1596560.1"/>
    <property type="molecule type" value="Genomic_DNA"/>
</dbReference>
<organism evidence="5 6">
    <name type="scientific">Parnassius mnemosyne</name>
    <name type="common">clouded apollo</name>
    <dbReference type="NCBI Taxonomy" id="213953"/>
    <lineage>
        <taxon>Eukaryota</taxon>
        <taxon>Metazoa</taxon>
        <taxon>Ecdysozoa</taxon>
        <taxon>Arthropoda</taxon>
        <taxon>Hexapoda</taxon>
        <taxon>Insecta</taxon>
        <taxon>Pterygota</taxon>
        <taxon>Neoptera</taxon>
        <taxon>Endopterygota</taxon>
        <taxon>Lepidoptera</taxon>
        <taxon>Glossata</taxon>
        <taxon>Ditrysia</taxon>
        <taxon>Papilionoidea</taxon>
        <taxon>Papilionidae</taxon>
        <taxon>Parnassiinae</taxon>
        <taxon>Parnassini</taxon>
        <taxon>Parnassius</taxon>
        <taxon>Driopa</taxon>
    </lineage>
</organism>
<reference evidence="5 6" key="1">
    <citation type="submission" date="2023-11" db="EMBL/GenBank/DDBJ databases">
        <authorList>
            <person name="Hedman E."/>
            <person name="Englund M."/>
            <person name="Stromberg M."/>
            <person name="Nyberg Akerstrom W."/>
            <person name="Nylinder S."/>
            <person name="Jareborg N."/>
            <person name="Kallberg Y."/>
            <person name="Kronander E."/>
        </authorList>
    </citation>
    <scope>NUCLEOTIDE SEQUENCE [LARGE SCALE GENOMIC DNA]</scope>
</reference>
<sequence length="612" mass="71443">MDNGEYDTPVVEVVRGRKSRRQRNSPKTSKYTQEGKDGPDLNCDHHLDITITGFKKRSLCQALKLSFNDLKEFRRKLYLNSTKIDQDKFLLKYMRISIPKRRSKVTKSVNYRKMSIAYFVPMENGAEVQVCSKTFQKITGTQRMRLLRVANAFLATGSQPKERRGGKSAKQLEAIAEMTDLIKNDIMKYKCRESHYSRSKCSRSYLPPELNLKIMYEKFIENQKSISEKTCSLSKYKSVFYKNFNLGFGNPHEDTCSACKEFLIKIKNEKDLEKKNNIRTEYRLHKLRAKKFFSLLNDTEDDKVIKICFDCQQNQPLPKLSVGEVFYSRQAWLYNFCVMQHKPKTKQTKDGIEFYVWLENQSGRGANEIASALQHYLRNLEEICLRENKKDLKLELYSDSCSSQNKNFIMLTMLANFMASSKVFNKLSHIFPIPGHSFMPPDRVFGRVEKDYRRREVIVSPKEYYSILGKHGQVNEWGKDWYTYNMKATAKRMIKTKLPFKISQTRIIHFTKVGSRVSKNIEVGVQDAYSAAPVTTEIKKKRVKSFSRFDCDQLPKTNMISLKKKADVENLLKFCDISDDLDAREFYDDVLQSSGPDDDNIRRNYDDEEPVL</sequence>
<evidence type="ECO:0000313" key="3">
    <source>
        <dbReference type="EMBL" id="CAK1587927.1"/>
    </source>
</evidence>
<dbReference type="PANTHER" id="PTHR10773">
    <property type="entry name" value="DNA-DIRECTED RNA POLYMERASES I, II, AND III SUBUNIT RPABC2"/>
    <property type="match status" value="1"/>
</dbReference>
<accession>A0AAV1LRC2</accession>
<feature type="region of interest" description="Disordered" evidence="1">
    <location>
        <begin position="1"/>
        <end position="37"/>
    </location>
</feature>
<gene>
    <name evidence="4" type="ORF">PARMNEM_LOCUS15889</name>
    <name evidence="5" type="ORF">PARMNEM_LOCUS16798</name>
    <name evidence="3" type="ORF">PARMNEM_LOCUS8630</name>
</gene>
<name>A0AAV1LRC2_9NEOP</name>
<dbReference type="EMBL" id="CAVLGL010000095">
    <property type="protein sequence ID" value="CAK1597633.1"/>
    <property type="molecule type" value="Genomic_DNA"/>
</dbReference>
<comment type="caution">
    <text evidence="5">The sequence shown here is derived from an EMBL/GenBank/DDBJ whole genome shotgun (WGS) entry which is preliminary data.</text>
</comment>
<proteinExistence type="predicted"/>
<dbReference type="PANTHER" id="PTHR10773:SF19">
    <property type="match status" value="1"/>
</dbReference>
<dbReference type="Proteomes" id="UP001314205">
    <property type="component" value="Unassembled WGS sequence"/>
</dbReference>
<dbReference type="EMBL" id="CAVLGL010000082">
    <property type="protein sequence ID" value="CAK1587927.1"/>
    <property type="molecule type" value="Genomic_DNA"/>
</dbReference>
<evidence type="ECO:0000313" key="5">
    <source>
        <dbReference type="EMBL" id="CAK1597633.1"/>
    </source>
</evidence>
<feature type="domain" description="DUF7869" evidence="2">
    <location>
        <begin position="354"/>
        <end position="460"/>
    </location>
</feature>
<evidence type="ECO:0000313" key="6">
    <source>
        <dbReference type="Proteomes" id="UP001314205"/>
    </source>
</evidence>
<dbReference type="Pfam" id="PF25273">
    <property type="entry name" value="DUF7869"/>
    <property type="match status" value="1"/>
</dbReference>
<evidence type="ECO:0000313" key="4">
    <source>
        <dbReference type="EMBL" id="CAK1596560.1"/>
    </source>
</evidence>